<evidence type="ECO:0000256" key="2">
    <source>
        <dbReference type="ARBA" id="ARBA00009347"/>
    </source>
</evidence>
<dbReference type="RefSeq" id="WP_101589688.1">
    <property type="nucleotide sequence ID" value="NZ_FXZM01000012.1"/>
</dbReference>
<organism evidence="9 10">
    <name type="scientific">Brevibacterium jeotgali</name>
    <dbReference type="NCBI Taxonomy" id="1262550"/>
    <lineage>
        <taxon>Bacteria</taxon>
        <taxon>Bacillati</taxon>
        <taxon>Actinomycetota</taxon>
        <taxon>Actinomycetes</taxon>
        <taxon>Micrococcales</taxon>
        <taxon>Brevibacteriaceae</taxon>
        <taxon>Brevibacterium</taxon>
    </lineage>
</organism>
<dbReference type="InterPro" id="IPR036250">
    <property type="entry name" value="AcylCo_DH-like_C"/>
</dbReference>
<proteinExistence type="inferred from homology"/>
<evidence type="ECO:0000256" key="5">
    <source>
        <dbReference type="ARBA" id="ARBA00023002"/>
    </source>
</evidence>
<accession>A0A2H1L792</accession>
<dbReference type="InterPro" id="IPR009100">
    <property type="entry name" value="AcylCoA_DH/oxidase_NM_dom_sf"/>
</dbReference>
<feature type="region of interest" description="Disordered" evidence="6">
    <location>
        <begin position="359"/>
        <end position="381"/>
    </location>
</feature>
<dbReference type="InterPro" id="IPR037069">
    <property type="entry name" value="AcylCoA_DH/ox_N_sf"/>
</dbReference>
<dbReference type="SUPFAM" id="SSF56645">
    <property type="entry name" value="Acyl-CoA dehydrogenase NM domain-like"/>
    <property type="match status" value="1"/>
</dbReference>
<protein>
    <recommendedName>
        <fullName evidence="11">Acyl-CoA dehydrogenase</fullName>
    </recommendedName>
</protein>
<evidence type="ECO:0000313" key="10">
    <source>
        <dbReference type="Proteomes" id="UP000234462"/>
    </source>
</evidence>
<dbReference type="Gene3D" id="2.40.110.10">
    <property type="entry name" value="Butyryl-CoA Dehydrogenase, subunit A, domain 2"/>
    <property type="match status" value="1"/>
</dbReference>
<keyword evidence="4" id="KW-0274">FAD</keyword>
<evidence type="ECO:0000313" key="9">
    <source>
        <dbReference type="EMBL" id="SMY12757.1"/>
    </source>
</evidence>
<feature type="compositionally biased region" description="Polar residues" evidence="6">
    <location>
        <begin position="367"/>
        <end position="381"/>
    </location>
</feature>
<sequence>MDFTFTAEQNQLRSTVTRALQREYPFEARQAIVGSEDGWSADVWQQLVDLGLTAIPFAEDVGGLEGSIVDLVAVAEVFGAHLLAEPWTASVVLVGGMLAAVPDSEAARACLGRIAAGEAIGAFAHEEGRGTPDPALVATTAATSGSRHVLTGDKRAVLHGAAADVLVVTARLDGELALFLADPAASTASPFTTIDGRRAAHLRFDGTPATLLATGAEQTVREALDQAIVVLSAEAVGAMGELLRTTSEYASTREQFGVPIGTNQALAHRLADMKIAYLKARATLLHTTALAEAHRLTARDVAVLKAQVGRLGLTVGESAIQIHGGVGMTDELPVGHLHKRILAVDALFGPADHHLRTLGAGRDSLSPDCSTQTPTPAQIGG</sequence>
<dbReference type="InterPro" id="IPR013786">
    <property type="entry name" value="AcylCoA_DH/ox_N"/>
</dbReference>
<feature type="domain" description="Acyl-CoA dehydrogenase/oxidase C-terminal" evidence="7">
    <location>
        <begin position="220"/>
        <end position="359"/>
    </location>
</feature>
<dbReference type="Gene3D" id="1.10.540.10">
    <property type="entry name" value="Acyl-CoA dehydrogenase/oxidase, N-terminal domain"/>
    <property type="match status" value="1"/>
</dbReference>
<dbReference type="InterPro" id="IPR009075">
    <property type="entry name" value="AcylCo_DH/oxidase_C"/>
</dbReference>
<evidence type="ECO:0000259" key="8">
    <source>
        <dbReference type="Pfam" id="PF02771"/>
    </source>
</evidence>
<reference evidence="10" key="1">
    <citation type="submission" date="2017-03" db="EMBL/GenBank/DDBJ databases">
        <authorList>
            <person name="Monnet C."/>
        </authorList>
    </citation>
    <scope>NUCLEOTIDE SEQUENCE [LARGE SCALE GENOMIC DNA]</scope>
    <source>
        <strain evidence="10">SJ5-8</strain>
    </source>
</reference>
<feature type="domain" description="Acyl-CoA dehydrogenase/oxidase N-terminal" evidence="8">
    <location>
        <begin position="6"/>
        <end position="118"/>
    </location>
</feature>
<comment type="cofactor">
    <cofactor evidence="1">
        <name>FAD</name>
        <dbReference type="ChEBI" id="CHEBI:57692"/>
    </cofactor>
</comment>
<dbReference type="InterPro" id="IPR046373">
    <property type="entry name" value="Acyl-CoA_Oxase/DH_mid-dom_sf"/>
</dbReference>
<comment type="similarity">
    <text evidence="2">Belongs to the acyl-CoA dehydrogenase family.</text>
</comment>
<dbReference type="Pfam" id="PF02771">
    <property type="entry name" value="Acyl-CoA_dh_N"/>
    <property type="match status" value="1"/>
</dbReference>
<evidence type="ECO:0000256" key="3">
    <source>
        <dbReference type="ARBA" id="ARBA00022630"/>
    </source>
</evidence>
<keyword evidence="10" id="KW-1185">Reference proteome</keyword>
<dbReference type="PANTHER" id="PTHR43884">
    <property type="entry name" value="ACYL-COA DEHYDROGENASE"/>
    <property type="match status" value="1"/>
</dbReference>
<evidence type="ECO:0000256" key="6">
    <source>
        <dbReference type="SAM" id="MobiDB-lite"/>
    </source>
</evidence>
<dbReference type="OrthoDB" id="7328575at2"/>
<dbReference type="Proteomes" id="UP000234462">
    <property type="component" value="Unassembled WGS sequence"/>
</dbReference>
<gene>
    <name evidence="9" type="ORF">BJEO58_02361</name>
</gene>
<dbReference type="GO" id="GO:0003995">
    <property type="term" value="F:acyl-CoA dehydrogenase activity"/>
    <property type="evidence" value="ECO:0007669"/>
    <property type="project" value="TreeGrafter"/>
</dbReference>
<keyword evidence="3" id="KW-0285">Flavoprotein</keyword>
<keyword evidence="5" id="KW-0560">Oxidoreductase</keyword>
<dbReference type="GO" id="GO:0050660">
    <property type="term" value="F:flavin adenine dinucleotide binding"/>
    <property type="evidence" value="ECO:0007669"/>
    <property type="project" value="InterPro"/>
</dbReference>
<dbReference type="CDD" id="cd00567">
    <property type="entry name" value="ACAD"/>
    <property type="match status" value="1"/>
</dbReference>
<dbReference type="Gene3D" id="1.20.140.10">
    <property type="entry name" value="Butyryl-CoA Dehydrogenase, subunit A, domain 3"/>
    <property type="match status" value="1"/>
</dbReference>
<dbReference type="Pfam" id="PF00441">
    <property type="entry name" value="Acyl-CoA_dh_1"/>
    <property type="match status" value="1"/>
</dbReference>
<dbReference type="PANTHER" id="PTHR43884:SF20">
    <property type="entry name" value="ACYL-COA DEHYDROGENASE FADE28"/>
    <property type="match status" value="1"/>
</dbReference>
<dbReference type="EMBL" id="FXZM01000012">
    <property type="protein sequence ID" value="SMY12757.1"/>
    <property type="molecule type" value="Genomic_DNA"/>
</dbReference>
<evidence type="ECO:0000256" key="4">
    <source>
        <dbReference type="ARBA" id="ARBA00022827"/>
    </source>
</evidence>
<evidence type="ECO:0000259" key="7">
    <source>
        <dbReference type="Pfam" id="PF00441"/>
    </source>
</evidence>
<name>A0A2H1L792_9MICO</name>
<evidence type="ECO:0008006" key="11">
    <source>
        <dbReference type="Google" id="ProtNLM"/>
    </source>
</evidence>
<evidence type="ECO:0000256" key="1">
    <source>
        <dbReference type="ARBA" id="ARBA00001974"/>
    </source>
</evidence>
<dbReference type="AlphaFoldDB" id="A0A2H1L792"/>
<dbReference type="SUPFAM" id="SSF47203">
    <property type="entry name" value="Acyl-CoA dehydrogenase C-terminal domain-like"/>
    <property type="match status" value="1"/>
</dbReference>